<protein>
    <submittedName>
        <fullName evidence="11">Disease resistance protein RPM1</fullName>
    </submittedName>
</protein>
<dbReference type="InterPro" id="IPR038005">
    <property type="entry name" value="RX-like_CC"/>
</dbReference>
<feature type="domain" description="Disease resistance N-terminal" evidence="8">
    <location>
        <begin position="398"/>
        <end position="471"/>
    </location>
</feature>
<evidence type="ECO:0000256" key="2">
    <source>
        <dbReference type="ARBA" id="ARBA00022614"/>
    </source>
</evidence>
<dbReference type="CDD" id="cd14798">
    <property type="entry name" value="RX-CC_like"/>
    <property type="match status" value="1"/>
</dbReference>
<dbReference type="InterPro" id="IPR041118">
    <property type="entry name" value="Rx_N"/>
</dbReference>
<dbReference type="PANTHER" id="PTHR23155:SF1114">
    <property type="entry name" value="OS02G0475500 PROTEIN"/>
    <property type="match status" value="1"/>
</dbReference>
<evidence type="ECO:0000256" key="4">
    <source>
        <dbReference type="ARBA" id="ARBA00022741"/>
    </source>
</evidence>
<dbReference type="InterPro" id="IPR032675">
    <property type="entry name" value="LRR_dom_sf"/>
</dbReference>
<proteinExistence type="inferred from homology"/>
<evidence type="ECO:0000256" key="3">
    <source>
        <dbReference type="ARBA" id="ARBA00022737"/>
    </source>
</evidence>
<dbReference type="Pfam" id="PF00931">
    <property type="entry name" value="NB-ARC"/>
    <property type="match status" value="2"/>
</dbReference>
<feature type="domain" description="NB-ARC" evidence="7">
    <location>
        <begin position="736"/>
        <end position="893"/>
    </location>
</feature>
<dbReference type="Gene3D" id="1.10.8.430">
    <property type="entry name" value="Helical domain of apoptotic protease-activating factors"/>
    <property type="match status" value="1"/>
</dbReference>
<keyword evidence="5" id="KW-0611">Plant defense</keyword>
<dbReference type="InterPro" id="IPR036388">
    <property type="entry name" value="WH-like_DNA-bd_sf"/>
</dbReference>
<dbReference type="PRINTS" id="PR00364">
    <property type="entry name" value="DISEASERSIST"/>
</dbReference>
<dbReference type="Pfam" id="PF18052">
    <property type="entry name" value="Rx_N"/>
    <property type="match status" value="1"/>
</dbReference>
<dbReference type="InterPro" id="IPR058922">
    <property type="entry name" value="WHD_DRP"/>
</dbReference>
<comment type="similarity">
    <text evidence="1">Belongs to the disease resistance NB-LRR family.</text>
</comment>
<keyword evidence="3" id="KW-0677">Repeat</keyword>
<feature type="domain" description="Disease resistance R13L4/SHOC-2-like LRR" evidence="10">
    <location>
        <begin position="1112"/>
        <end position="1227"/>
    </location>
</feature>
<evidence type="ECO:0000256" key="5">
    <source>
        <dbReference type="ARBA" id="ARBA00022821"/>
    </source>
</evidence>
<evidence type="ECO:0000259" key="8">
    <source>
        <dbReference type="Pfam" id="PF18052"/>
    </source>
</evidence>
<dbReference type="InterPro" id="IPR002182">
    <property type="entry name" value="NB-ARC"/>
</dbReference>
<sequence length="1460" mass="166399">MARPRQRRRLVIQWLTATRFSIPVPIIIEGYYVKIRMCKSMTVIMVVVVRLVGGAVQGVTPTWFLAGWTVFRRNPVPTEYCLGYNLPWLESQFDLTVLWLKGKWRHHHHHHVDCASQGAPAASSSLATGKLFGIYFQPSFRHAMIIPCNVRLKFNKLTGDTVTFEASGGPTLWRSRKDVYVADWRRWMGPFPRPHACYWWWKMMKMMRTLSMKMMRTHFMMRLSEEEVCNLWDIIPPRDDFVGVPFVTRLTSTMVDQYDMKLPKSLSVSCGIEPDEEGSAGLRLTARGSVTTCTYGVDTDDRTHLNSVGWKRFLVGKNFSYWTCHPNYYQEHPPPRLENDDRRRYHLELHISLKFSRLGVEAALTLLDISPILVAHEAAVHNTTSKMEGTAISIGKSVLSGALNYAQSAVAQEVALQLGVQRDHSFIRGELEMMQSFLMAAHDERDDNKVVKTWVKQVRDVSYSVEDCLLDIAPIMSSATMSAAYDARLRRHQAKMDLGELINYKDNALQVIALWGTSSTDLGEISIIKSAYEDPMIHNNFDCCAWITLMCPFSQTDFIRSIVRQICVNSLQKTGEEGKTTIGAQVLKMMATTKEDGLACEFKRYLNDKSYLIVLNDIHKIEEWDCIKTCFPNNNNKGSRIIVCTEQVEVACLCIGAEDEALVHKKLFADESLYAFYSKVYQEGRNSAEKGSVSYVVSTGVNNSTHKNILTRTETMTTLEESCLIGRGNEEVEIIKLISNKDLQHFHVISLWGMGGIGKTTLVTDIYQSQEISSMFDKRACVTVMRPFNSATLLESLIMQFRDKNEDKNETDLRKCLEGKRYLLVLDDLWSRVEWDAIKEYLPETAASCVIVTTREENIAKQCSRNKRNIYRLNHLGPNDACALFTKKVFKETINLDEQYPEFVEQAKLILKKCKGLPLALVTIGGFLASQPKTAFEWRKLNEHISAELEMNPELEIIKAVLMKSYDGLPYYLKACFLYLAIFPEDQKIARRRLVRRWIAESYSSEIARRRLVRRWIAESYSSEVRGKSVEEVLECYFMELLSRSMTLPSRQSIHSRKGIDSCHVHDLIREIAISKAMEENLAFTLEEGCSLNNQGTGDQCEFENIVDLSRVRSLTVFGNWRPFYISDKMRLLRVLDLEGEWDLVDHHLQHIGKLVHLRYLSLRGHHTIFHLPNSLGNLRQLHTLDISGTSIIKLPRTIIKLEKMEHILASGTGDADIKKLTRIRKLGLTGINKRNGQELCSAISRLNSLESLSLQSHGETGLSVCLDGLSSPPKDLQSLKLIGNLVKLPEWIQGLKNLVKLKLDGSRISEHDAAIQVLGSLPNLATLRLLDNSFVGEEVRFSFCQEAFPSLKVLQLDCIGDLKLVGFEEGATPKLELLQYSKLRSSPSVGLFCGFPHLPSLKEFMLNRSDWRDTKLVEDLRGQLAENKNGPVLKSYSTPYVRKSLSFRWVYLAQNGRRE</sequence>
<dbReference type="InterPro" id="IPR044974">
    <property type="entry name" value="Disease_R_plants"/>
</dbReference>
<dbReference type="PANTHER" id="PTHR23155">
    <property type="entry name" value="DISEASE RESISTANCE PROTEIN RP"/>
    <property type="match status" value="1"/>
</dbReference>
<evidence type="ECO:0000259" key="7">
    <source>
        <dbReference type="Pfam" id="PF00931"/>
    </source>
</evidence>
<dbReference type="Gene3D" id="3.40.50.300">
    <property type="entry name" value="P-loop containing nucleotide triphosphate hydrolases"/>
    <property type="match status" value="1"/>
</dbReference>
<dbReference type="SUPFAM" id="SSF52540">
    <property type="entry name" value="P-loop containing nucleoside triphosphate hydrolases"/>
    <property type="match status" value="2"/>
</dbReference>
<evidence type="ECO:0000313" key="11">
    <source>
        <dbReference type="EnsemblPlants" id="EMT24451"/>
    </source>
</evidence>
<dbReference type="Pfam" id="PF23598">
    <property type="entry name" value="LRR_14"/>
    <property type="match status" value="1"/>
</dbReference>
<dbReference type="InterPro" id="IPR055414">
    <property type="entry name" value="LRR_R13L4/SHOC2-like"/>
</dbReference>
<dbReference type="Pfam" id="PF23559">
    <property type="entry name" value="WHD_DRP"/>
    <property type="match status" value="1"/>
</dbReference>
<dbReference type="Gene3D" id="1.10.10.10">
    <property type="entry name" value="Winged helix-like DNA-binding domain superfamily/Winged helix DNA-binding domain"/>
    <property type="match status" value="1"/>
</dbReference>
<evidence type="ECO:0000256" key="6">
    <source>
        <dbReference type="ARBA" id="ARBA00023054"/>
    </source>
</evidence>
<evidence type="ECO:0000259" key="9">
    <source>
        <dbReference type="Pfam" id="PF23559"/>
    </source>
</evidence>
<dbReference type="Gene3D" id="3.80.10.10">
    <property type="entry name" value="Ribonuclease Inhibitor"/>
    <property type="match status" value="1"/>
</dbReference>
<dbReference type="GO" id="GO:0043531">
    <property type="term" value="F:ADP binding"/>
    <property type="evidence" value="ECO:0007669"/>
    <property type="project" value="InterPro"/>
</dbReference>
<feature type="domain" description="Disease resistance protein winged helix" evidence="9">
    <location>
        <begin position="1005"/>
        <end position="1073"/>
    </location>
</feature>
<accession>M8CLX7</accession>
<keyword evidence="2" id="KW-0433">Leucine-rich repeat</keyword>
<dbReference type="InterPro" id="IPR027417">
    <property type="entry name" value="P-loop_NTPase"/>
</dbReference>
<name>M8CLX7_AEGTA</name>
<dbReference type="EnsemblPlants" id="EMT24451">
    <property type="protein sequence ID" value="EMT24451"/>
    <property type="gene ID" value="F775_19926"/>
</dbReference>
<dbReference type="ExpressionAtlas" id="M8CLX7">
    <property type="expression patterns" value="baseline"/>
</dbReference>
<dbReference type="GO" id="GO:0098542">
    <property type="term" value="P:defense response to other organism"/>
    <property type="evidence" value="ECO:0007669"/>
    <property type="project" value="TreeGrafter"/>
</dbReference>
<dbReference type="InterPro" id="IPR042197">
    <property type="entry name" value="Apaf_helical"/>
</dbReference>
<organism evidence="11">
    <name type="scientific">Aegilops tauschii</name>
    <name type="common">Tausch's goatgrass</name>
    <name type="synonym">Aegilops squarrosa</name>
    <dbReference type="NCBI Taxonomy" id="37682"/>
    <lineage>
        <taxon>Eukaryota</taxon>
        <taxon>Viridiplantae</taxon>
        <taxon>Streptophyta</taxon>
        <taxon>Embryophyta</taxon>
        <taxon>Tracheophyta</taxon>
        <taxon>Spermatophyta</taxon>
        <taxon>Magnoliopsida</taxon>
        <taxon>Liliopsida</taxon>
        <taxon>Poales</taxon>
        <taxon>Poaceae</taxon>
        <taxon>BOP clade</taxon>
        <taxon>Pooideae</taxon>
        <taxon>Triticodae</taxon>
        <taxon>Triticeae</taxon>
        <taxon>Triticinae</taxon>
        <taxon>Aegilops</taxon>
    </lineage>
</organism>
<dbReference type="Gene3D" id="1.20.5.4130">
    <property type="match status" value="1"/>
</dbReference>
<evidence type="ECO:0000256" key="1">
    <source>
        <dbReference type="ARBA" id="ARBA00008894"/>
    </source>
</evidence>
<keyword evidence="4" id="KW-0547">Nucleotide-binding</keyword>
<feature type="domain" description="NB-ARC" evidence="7">
    <location>
        <begin position="506"/>
        <end position="682"/>
    </location>
</feature>
<dbReference type="SUPFAM" id="SSF52058">
    <property type="entry name" value="L domain-like"/>
    <property type="match status" value="1"/>
</dbReference>
<keyword evidence="6" id="KW-0175">Coiled coil</keyword>
<reference evidence="11" key="1">
    <citation type="submission" date="2015-06" db="UniProtKB">
        <authorList>
            <consortium name="EnsemblPlants"/>
        </authorList>
    </citation>
    <scope>IDENTIFICATION</scope>
</reference>
<evidence type="ECO:0000259" key="10">
    <source>
        <dbReference type="Pfam" id="PF23598"/>
    </source>
</evidence>